<dbReference type="HOGENOM" id="CLU_066042_5_2_1"/>
<dbReference type="STRING" id="913774.A0A0C3GQR7"/>
<keyword evidence="2" id="KW-1185">Reference proteome</keyword>
<dbReference type="EMBL" id="KN832880">
    <property type="protein sequence ID" value="KIM98390.1"/>
    <property type="molecule type" value="Genomic_DNA"/>
</dbReference>
<protein>
    <submittedName>
        <fullName evidence="1">Uncharacterized protein</fullName>
    </submittedName>
</protein>
<name>A0A0C3GQR7_OIDMZ</name>
<accession>A0A0C3GQR7</accession>
<dbReference type="PANTHER" id="PTHR35896:SF3">
    <property type="entry name" value="MAJOR FACILITATOR SUPERFAMILY TRANSPORTER"/>
    <property type="match status" value="1"/>
</dbReference>
<dbReference type="PANTHER" id="PTHR35896">
    <property type="entry name" value="IG-LIKE DOMAIN-CONTAINING PROTEIN"/>
    <property type="match status" value="1"/>
</dbReference>
<dbReference type="InParanoid" id="A0A0C3GQR7"/>
<sequence>MILCVIFGAIAGAFLIFLAQILMPQPKILTCGVTSEEARARGCVMEPMVYGWVPKECYYADLSSEYNPYEDREWYTTPEFEELVTPEELWAGKRAHVYTHKYHTEHCFFLMRKLSRAVNRREKYVDHKSLQLEHVDHCAEIITGQREAPNSTNDVVLGFYRCIPLSWA</sequence>
<dbReference type="InterPro" id="IPR053008">
    <property type="entry name" value="Phomopsin_biosynth_assoc"/>
</dbReference>
<dbReference type="Proteomes" id="UP000054321">
    <property type="component" value="Unassembled WGS sequence"/>
</dbReference>
<dbReference type="AlphaFoldDB" id="A0A0C3GQR7"/>
<gene>
    <name evidence="1" type="ORF">OIDMADRAFT_167210</name>
</gene>
<evidence type="ECO:0000313" key="1">
    <source>
        <dbReference type="EMBL" id="KIM98390.1"/>
    </source>
</evidence>
<evidence type="ECO:0000313" key="2">
    <source>
        <dbReference type="Proteomes" id="UP000054321"/>
    </source>
</evidence>
<proteinExistence type="predicted"/>
<dbReference type="OrthoDB" id="3501153at2759"/>
<reference evidence="1 2" key="1">
    <citation type="submission" date="2014-04" db="EMBL/GenBank/DDBJ databases">
        <authorList>
            <consortium name="DOE Joint Genome Institute"/>
            <person name="Kuo A."/>
            <person name="Martino E."/>
            <person name="Perotto S."/>
            <person name="Kohler A."/>
            <person name="Nagy L.G."/>
            <person name="Floudas D."/>
            <person name="Copeland A."/>
            <person name="Barry K.W."/>
            <person name="Cichocki N."/>
            <person name="Veneault-Fourrey C."/>
            <person name="LaButti K."/>
            <person name="Lindquist E.A."/>
            <person name="Lipzen A."/>
            <person name="Lundell T."/>
            <person name="Morin E."/>
            <person name="Murat C."/>
            <person name="Sun H."/>
            <person name="Tunlid A."/>
            <person name="Henrissat B."/>
            <person name="Grigoriev I.V."/>
            <person name="Hibbett D.S."/>
            <person name="Martin F."/>
            <person name="Nordberg H.P."/>
            <person name="Cantor M.N."/>
            <person name="Hua S.X."/>
        </authorList>
    </citation>
    <scope>NUCLEOTIDE SEQUENCE [LARGE SCALE GENOMIC DNA]</scope>
    <source>
        <strain evidence="1 2">Zn</strain>
    </source>
</reference>
<reference evidence="2" key="2">
    <citation type="submission" date="2015-01" db="EMBL/GenBank/DDBJ databases">
        <title>Evolutionary Origins and Diversification of the Mycorrhizal Mutualists.</title>
        <authorList>
            <consortium name="DOE Joint Genome Institute"/>
            <consortium name="Mycorrhizal Genomics Consortium"/>
            <person name="Kohler A."/>
            <person name="Kuo A."/>
            <person name="Nagy L.G."/>
            <person name="Floudas D."/>
            <person name="Copeland A."/>
            <person name="Barry K.W."/>
            <person name="Cichocki N."/>
            <person name="Veneault-Fourrey C."/>
            <person name="LaButti K."/>
            <person name="Lindquist E.A."/>
            <person name="Lipzen A."/>
            <person name="Lundell T."/>
            <person name="Morin E."/>
            <person name="Murat C."/>
            <person name="Riley R."/>
            <person name="Ohm R."/>
            <person name="Sun H."/>
            <person name="Tunlid A."/>
            <person name="Henrissat B."/>
            <person name="Grigoriev I.V."/>
            <person name="Hibbett D.S."/>
            <person name="Martin F."/>
        </authorList>
    </citation>
    <scope>NUCLEOTIDE SEQUENCE [LARGE SCALE GENOMIC DNA]</scope>
    <source>
        <strain evidence="2">Zn</strain>
    </source>
</reference>
<organism evidence="1 2">
    <name type="scientific">Oidiodendron maius (strain Zn)</name>
    <dbReference type="NCBI Taxonomy" id="913774"/>
    <lineage>
        <taxon>Eukaryota</taxon>
        <taxon>Fungi</taxon>
        <taxon>Dikarya</taxon>
        <taxon>Ascomycota</taxon>
        <taxon>Pezizomycotina</taxon>
        <taxon>Leotiomycetes</taxon>
        <taxon>Leotiomycetes incertae sedis</taxon>
        <taxon>Myxotrichaceae</taxon>
        <taxon>Oidiodendron</taxon>
    </lineage>
</organism>